<feature type="domain" description="Polysaccharide export protein N-terminal" evidence="3">
    <location>
        <begin position="178"/>
        <end position="249"/>
    </location>
</feature>
<dbReference type="AlphaFoldDB" id="A0A426RPJ2"/>
<evidence type="ECO:0000313" key="5">
    <source>
        <dbReference type="EMBL" id="RRQ50919.1"/>
    </source>
</evidence>
<feature type="compositionally biased region" description="Acidic residues" evidence="2">
    <location>
        <begin position="89"/>
        <end position="98"/>
    </location>
</feature>
<feature type="compositionally biased region" description="Basic and acidic residues" evidence="2">
    <location>
        <begin position="71"/>
        <end position="88"/>
    </location>
</feature>
<dbReference type="OrthoDB" id="9808948at2"/>
<sequence length="671" mass="73357">MTESQTFRPRWQEQNRTPQLSAEPSTIFRFLDIYETSMLRSILTVSASFLALVAQPISLNAQTFPVSSSTDEERSSRDDRQSDSRQDSQDEYDSEQSDGIEPTRVTDEASRNRTQSREKSEKSKSLFDRDPADTRKAEPNEFETYVTRMLGRPLQRFGADLVLPDGRDFERSADATIPPDYRINVGDTISISLTGSAEGSVERTVDNNGRIFLSSVGEITLAGVRQGDLKAVLTRAIGTQFRNFRVGVRTTELRGVRVFVTGYAVNPGAFSVNSLTTAFNAILQAGGPAAGGSWRNAKLVRDGVEIADIDLYDILINGNRAKDVTLENEDVIVIPPAAPQIAVAGSVRREAIFELRGSETIEDALRYAGGKDELAEISRVMIYSTDMTGVPGPREILAKEFGSTVVRAGDVIQVLAEGNLMRPTDRQSVVVRVEGEVVNPGNYYVEPNKPLDEVIKLAGGYSQRAFVYGAGLTRQTVMVQQKRSFEEALDLFEIALASSPLQSTNGLDQRRSEVQLLAAKATLAKLREAKPDGRLVLETKPDSQSLPRGILLENGDRIVIPPRPTSIGVFGAVYRPASFQIDETNPRKIRDYLELAGGTLQAANRGDIFVVRANGSVLTRSQGAFNQKALPGDVVFVPIRTQSSDIFTKIAQISSIVFQLGLAAATVAAIN</sequence>
<accession>A0A426RPJ2</accession>
<dbReference type="InterPro" id="IPR049712">
    <property type="entry name" value="Poly_export"/>
</dbReference>
<evidence type="ECO:0000313" key="6">
    <source>
        <dbReference type="Proteomes" id="UP000268553"/>
    </source>
</evidence>
<feature type="region of interest" description="Disordered" evidence="2">
    <location>
        <begin position="1"/>
        <end position="21"/>
    </location>
</feature>
<dbReference type="RefSeq" id="WP_125231323.1">
    <property type="nucleotide sequence ID" value="NZ_RWJI01000003.1"/>
</dbReference>
<protein>
    <submittedName>
        <fullName evidence="5">Capsule biosynthesis protein</fullName>
    </submittedName>
</protein>
<feature type="domain" description="Soluble ligand binding" evidence="4">
    <location>
        <begin position="430"/>
        <end position="465"/>
    </location>
</feature>
<dbReference type="InterPro" id="IPR019554">
    <property type="entry name" value="Soluble_ligand-bd"/>
</dbReference>
<feature type="domain" description="Soluble ligand binding" evidence="4">
    <location>
        <begin position="257"/>
        <end position="303"/>
    </location>
</feature>
<feature type="region of interest" description="Disordered" evidence="2">
    <location>
        <begin position="64"/>
        <end position="140"/>
    </location>
</feature>
<feature type="domain" description="Soluble ligand binding" evidence="4">
    <location>
        <begin position="341"/>
        <end position="383"/>
    </location>
</feature>
<dbReference type="Gene3D" id="3.10.560.10">
    <property type="entry name" value="Outer membrane lipoprotein wza domain like"/>
    <property type="match status" value="4"/>
</dbReference>
<proteinExistence type="predicted"/>
<dbReference type="PANTHER" id="PTHR33619">
    <property type="entry name" value="POLYSACCHARIDE EXPORT PROTEIN GFCE-RELATED"/>
    <property type="match status" value="1"/>
</dbReference>
<keyword evidence="6" id="KW-1185">Reference proteome</keyword>
<dbReference type="InterPro" id="IPR003715">
    <property type="entry name" value="Poly_export_N"/>
</dbReference>
<dbReference type="Pfam" id="PF10531">
    <property type="entry name" value="SLBB"/>
    <property type="match status" value="3"/>
</dbReference>
<feature type="compositionally biased region" description="Basic and acidic residues" evidence="2">
    <location>
        <begin position="104"/>
        <end position="139"/>
    </location>
</feature>
<dbReference type="PANTHER" id="PTHR33619:SF3">
    <property type="entry name" value="POLYSACCHARIDE EXPORT PROTEIN GFCE-RELATED"/>
    <property type="match status" value="1"/>
</dbReference>
<dbReference type="Pfam" id="PF02563">
    <property type="entry name" value="Poly_export"/>
    <property type="match status" value="1"/>
</dbReference>
<dbReference type="Gene3D" id="3.30.1950.10">
    <property type="entry name" value="wza like domain"/>
    <property type="match status" value="1"/>
</dbReference>
<keyword evidence="1" id="KW-0732">Signal</keyword>
<dbReference type="Proteomes" id="UP000268553">
    <property type="component" value="Unassembled WGS sequence"/>
</dbReference>
<evidence type="ECO:0000256" key="2">
    <source>
        <dbReference type="SAM" id="MobiDB-lite"/>
    </source>
</evidence>
<evidence type="ECO:0000259" key="3">
    <source>
        <dbReference type="Pfam" id="PF02563"/>
    </source>
</evidence>
<name>A0A426RPJ2_9SPHN</name>
<comment type="caution">
    <text evidence="5">The sequence shown here is derived from an EMBL/GenBank/DDBJ whole genome shotgun (WGS) entry which is preliminary data.</text>
</comment>
<organism evidence="5 6">
    <name type="scientific">Sphingorhabdus wooponensis</name>
    <dbReference type="NCBI Taxonomy" id="940136"/>
    <lineage>
        <taxon>Bacteria</taxon>
        <taxon>Pseudomonadati</taxon>
        <taxon>Pseudomonadota</taxon>
        <taxon>Alphaproteobacteria</taxon>
        <taxon>Sphingomonadales</taxon>
        <taxon>Sphingomonadaceae</taxon>
        <taxon>Sphingorhabdus</taxon>
    </lineage>
</organism>
<evidence type="ECO:0000259" key="4">
    <source>
        <dbReference type="Pfam" id="PF10531"/>
    </source>
</evidence>
<dbReference type="GO" id="GO:0015159">
    <property type="term" value="F:polysaccharide transmembrane transporter activity"/>
    <property type="evidence" value="ECO:0007669"/>
    <property type="project" value="InterPro"/>
</dbReference>
<evidence type="ECO:0000256" key="1">
    <source>
        <dbReference type="ARBA" id="ARBA00022729"/>
    </source>
</evidence>
<dbReference type="EMBL" id="RWJI01000003">
    <property type="protein sequence ID" value="RRQ50919.1"/>
    <property type="molecule type" value="Genomic_DNA"/>
</dbReference>
<gene>
    <name evidence="5" type="ORF">D7D48_10140</name>
</gene>
<reference evidence="5 6" key="1">
    <citation type="submission" date="2018-12" db="EMBL/GenBank/DDBJ databases">
        <authorList>
            <person name="Kim S.-J."/>
            <person name="Jung G.-Y."/>
        </authorList>
    </citation>
    <scope>NUCLEOTIDE SEQUENCE [LARGE SCALE GENOMIC DNA]</scope>
    <source>
        <strain evidence="5 6">03SU3-P</strain>
    </source>
</reference>